<keyword evidence="1" id="KW-0812">Transmembrane</keyword>
<dbReference type="AlphaFoldDB" id="A0A1F4X6P0"/>
<accession>A0A1F4X6P0</accession>
<comment type="caution">
    <text evidence="2">The sequence shown here is derived from an EMBL/GenBank/DDBJ whole genome shotgun (WGS) entry which is preliminary data.</text>
</comment>
<keyword evidence="1" id="KW-1133">Transmembrane helix</keyword>
<reference evidence="2 3" key="1">
    <citation type="journal article" date="2016" name="Nat. Commun.">
        <title>Thousands of microbial genomes shed light on interconnected biogeochemical processes in an aquifer system.</title>
        <authorList>
            <person name="Anantharaman K."/>
            <person name="Brown C.T."/>
            <person name="Hug L.A."/>
            <person name="Sharon I."/>
            <person name="Castelle C.J."/>
            <person name="Probst A.J."/>
            <person name="Thomas B.C."/>
            <person name="Singh A."/>
            <person name="Wilkins M.J."/>
            <person name="Karaoz U."/>
            <person name="Brodie E.L."/>
            <person name="Williams K.H."/>
            <person name="Hubbard S.S."/>
            <person name="Banfield J.F."/>
        </authorList>
    </citation>
    <scope>NUCLEOTIDE SEQUENCE [LARGE SCALE GENOMIC DNA]</scope>
</reference>
<proteinExistence type="predicted"/>
<sequence>MIELILTVVYIVTRRKYEDIKLVPYFMEVFFIVLTILFIASGNVSAAETTGSVIFFFFTLTVIELFITKLGEDKLTKYVN</sequence>
<keyword evidence="1" id="KW-0472">Membrane</keyword>
<feature type="transmembrane region" description="Helical" evidence="1">
    <location>
        <begin position="46"/>
        <end position="67"/>
    </location>
</feature>
<gene>
    <name evidence="2" type="ORF">A2619_04775</name>
</gene>
<name>A0A1F4X6P0_UNCKA</name>
<dbReference type="Proteomes" id="UP000176815">
    <property type="component" value="Unassembled WGS sequence"/>
</dbReference>
<protein>
    <submittedName>
        <fullName evidence="2">Uncharacterized protein</fullName>
    </submittedName>
</protein>
<evidence type="ECO:0000313" key="3">
    <source>
        <dbReference type="Proteomes" id="UP000176815"/>
    </source>
</evidence>
<organism evidence="2 3">
    <name type="scientific">candidate division WWE3 bacterium RIFOXYD1_FULL_39_9</name>
    <dbReference type="NCBI Taxonomy" id="1802649"/>
    <lineage>
        <taxon>Bacteria</taxon>
        <taxon>Katanobacteria</taxon>
    </lineage>
</organism>
<evidence type="ECO:0000256" key="1">
    <source>
        <dbReference type="SAM" id="Phobius"/>
    </source>
</evidence>
<feature type="transmembrane region" description="Helical" evidence="1">
    <location>
        <begin position="22"/>
        <end position="40"/>
    </location>
</feature>
<evidence type="ECO:0000313" key="2">
    <source>
        <dbReference type="EMBL" id="OGC77322.1"/>
    </source>
</evidence>
<dbReference type="EMBL" id="MEWG01000022">
    <property type="protein sequence ID" value="OGC77322.1"/>
    <property type="molecule type" value="Genomic_DNA"/>
</dbReference>